<evidence type="ECO:0000256" key="1">
    <source>
        <dbReference type="SAM" id="MobiDB-lite"/>
    </source>
</evidence>
<feature type="region of interest" description="Disordered" evidence="1">
    <location>
        <begin position="132"/>
        <end position="184"/>
    </location>
</feature>
<gene>
    <name evidence="2" type="ORF">AW10_02507</name>
</gene>
<evidence type="ECO:0000313" key="3">
    <source>
        <dbReference type="Proteomes" id="UP000021816"/>
    </source>
</evidence>
<name>A0A011N9E0_9PROT</name>
<dbReference type="AlphaFoldDB" id="A0A011N9E0"/>
<comment type="caution">
    <text evidence="2">The sequence shown here is derived from an EMBL/GenBank/DDBJ whole genome shotgun (WGS) entry which is preliminary data.</text>
</comment>
<accession>A0A011N9E0</accession>
<feature type="compositionally biased region" description="Low complexity" evidence="1">
    <location>
        <begin position="142"/>
        <end position="152"/>
    </location>
</feature>
<proteinExistence type="predicted"/>
<feature type="compositionally biased region" description="Basic residues" evidence="1">
    <location>
        <begin position="132"/>
        <end position="141"/>
    </location>
</feature>
<protein>
    <submittedName>
        <fullName evidence="2">Uncharacterized protein</fullName>
    </submittedName>
</protein>
<dbReference type="Proteomes" id="UP000021816">
    <property type="component" value="Unassembled WGS sequence"/>
</dbReference>
<feature type="compositionally biased region" description="Polar residues" evidence="1">
    <location>
        <begin position="174"/>
        <end position="184"/>
    </location>
</feature>
<evidence type="ECO:0000313" key="2">
    <source>
        <dbReference type="EMBL" id="EXI79233.1"/>
    </source>
</evidence>
<organism evidence="2 3">
    <name type="scientific">Candidatus Accumulibacter appositus</name>
    <dbReference type="NCBI Taxonomy" id="1454003"/>
    <lineage>
        <taxon>Bacteria</taxon>
        <taxon>Pseudomonadati</taxon>
        <taxon>Pseudomonadota</taxon>
        <taxon>Betaproteobacteria</taxon>
        <taxon>Candidatus Accumulibacter</taxon>
    </lineage>
</organism>
<feature type="compositionally biased region" description="Basic residues" evidence="1">
    <location>
        <begin position="153"/>
        <end position="164"/>
    </location>
</feature>
<reference evidence="2 3" key="1">
    <citation type="submission" date="2014-02" db="EMBL/GenBank/DDBJ databases">
        <title>Expanding our view of genomic diversity in Candidatus Accumulibacter clades.</title>
        <authorList>
            <person name="Skennerton C.T."/>
            <person name="Barr J.J."/>
            <person name="Slater F.R."/>
            <person name="Bond P.L."/>
            <person name="Tyson G.W."/>
        </authorList>
    </citation>
    <scope>NUCLEOTIDE SEQUENCE [LARGE SCALE GENOMIC DNA]</scope>
    <source>
        <strain evidence="3">BA-92</strain>
    </source>
</reference>
<dbReference type="EMBL" id="JEMX01000059">
    <property type="protein sequence ID" value="EXI79233.1"/>
    <property type="molecule type" value="Genomic_DNA"/>
</dbReference>
<sequence length="184" mass="20324">MRWSHSGASTQSPRCCRMPRCCSTASFARRRCSRHRSRARNPRSPTCCSSRSTSSPACRWTTRTRSAAMSRLWRKGWRCCAAACRYAAGCSARCTRCCSTIRVGVARRPAKSAARRCGSAALGRATPLSCRRRRTRCRRASPRSSASSTTSRKPLRRCSRRRLRTCSSRPSTPFSTATAASGGC</sequence>